<dbReference type="PANTHER" id="PTHR10416:SF0">
    <property type="entry name" value="DNA POLYMERASE DELTA SUBUNIT 2"/>
    <property type="match status" value="1"/>
</dbReference>
<keyword evidence="5" id="KW-0548">Nucleotidyltransferase</keyword>
<dbReference type="RefSeq" id="XP_002627195.2">
    <property type="nucleotide sequence ID" value="XM_002627149.2"/>
</dbReference>
<dbReference type="InterPro" id="IPR041863">
    <property type="entry name" value="PolD2_C"/>
</dbReference>
<dbReference type="CDD" id="cd07387">
    <property type="entry name" value="MPP_PolD2_C"/>
    <property type="match status" value="1"/>
</dbReference>
<dbReference type="InterPro" id="IPR000719">
    <property type="entry name" value="Prot_kinase_dom"/>
</dbReference>
<feature type="compositionally biased region" description="Basic and acidic residues" evidence="10">
    <location>
        <begin position="586"/>
        <end position="623"/>
    </location>
</feature>
<dbReference type="EMBL" id="GG657450">
    <property type="protein sequence ID" value="OAT05475.1"/>
    <property type="molecule type" value="Genomic_DNA"/>
</dbReference>
<evidence type="ECO:0000256" key="2">
    <source>
        <dbReference type="ARBA" id="ARBA00006035"/>
    </source>
</evidence>
<sequence length="1237" mass="140058">MTLDNPAEQFLRPPSDNEEYAPVYRQPSAYSPLSTFVLPRGEMRHYQQQYADIYFLRLARLKPAVTEIAVASWEGFNIAGEYARRVDRVLDVRQGELCWVAGTIYMDLPLKPNILDDISKEHWTAAPPSRKTYVDSSNQSLTKTMLEDESGRLQLTGTLLQSSLLVTGAIVAVLGTENANGDFEVIDIKVPDLPPQPERWERSSAHQEPTKRKRSSLEESSDGTEGKRKRIALVSGLGITGTSGDTLALSLLTDYLLGYNEPPIQTHNGNNPPSSSQITRLIIAGNSLGGSMIIPHSEAEKADPALAKKRHAPKKYGYDATAYNASPINHFDSFLAEILPSIPVTLMPGETDPANFSLPQQEIHRAMFPRSKAYCSAARPGAAEQAADPGWLDNVTNPWEGEVEGWRFWGCSGQNVDDVLRYIDLEAEGDIIQGSESDKDGEARLQLMETMLRWRCAVPTAPDTLWCYPYQSHDPFTLQACPHVFFAGNQPSFRTGIVEGSAAALSSSDNGEEQSTRVRVIALPKFSETGEIVLVDAETLEVEVVKFATFEKESAENHRDRDVKMEMDPKIQELLAELERERAERERERAELDQERQWRQDAEAEARSERRRREEEQQRREEAETLAASSESSTLPLFLHACHELLVAIKIVTDPTQTTQGVVTRPTNRRVPTHITLWDTFNEEQMKVWHKLNQHPHFLTEKLFPSLHQLDYVRQLISPISSEWDLRYYERETVENQVRAIIDRIYENDELKRAFGLRGSITFDSHLNLGLSVRAADLNPGDQQSSIESMVGTESSTGKRMGKKNKAKKKETTMVTGGQADRFCIYRQDGDEHIPALAIEYKAPHKLTRNEIVRGLAQDIHPSKEVIDKDSDDSDFYSKQLVAAVITQLFFYMIVKRVRYSYMILQPRCRPHTDIVPQSRSPSPSISPSPSPLSPSTRHEQTVNAQACSNPDQKSGKKEQFNKDSDMNWIDHAAESPKIKSQPYCSQQCLLALQDNDSLDTSCPNYLAHLKPQIQPVEFCTLIQEQLSRDHDLDVNCCSLYKKGSCEAAFKIHLSLHGYTLLAKGVECNNSHKLEHENEVYHRLHNIQGNYVPVCLRIVMLDPKYPYYYDKGVYTHMLLLSWAGKLILEIMKLDNSACVIEMTSQSLQAIHLAGVLHRDVEPRNILWNEDCNRPMLVDFERAEMHNALSAISPNLRLKRKRLGKNRSTFSKELSKAQSSLERCRELLRQNSTSKFKE</sequence>
<evidence type="ECO:0000256" key="8">
    <source>
        <dbReference type="ARBA" id="ARBA00023242"/>
    </source>
</evidence>
<evidence type="ECO:0000256" key="5">
    <source>
        <dbReference type="ARBA" id="ARBA00022695"/>
    </source>
</evidence>
<feature type="domain" description="Protein kinase" evidence="11">
    <location>
        <begin position="1035"/>
        <end position="1237"/>
    </location>
</feature>
<proteinExistence type="inferred from homology"/>
<dbReference type="AlphaFoldDB" id="A0A179UBT4"/>
<evidence type="ECO:0000256" key="4">
    <source>
        <dbReference type="ARBA" id="ARBA00022679"/>
    </source>
</evidence>
<feature type="region of interest" description="Disordered" evidence="10">
    <location>
        <begin position="782"/>
        <end position="812"/>
    </location>
</feature>
<feature type="compositionally biased region" description="Basic residues" evidence="10">
    <location>
        <begin position="800"/>
        <end position="809"/>
    </location>
</feature>
<evidence type="ECO:0000256" key="9">
    <source>
        <dbReference type="ARBA" id="ARBA00049244"/>
    </source>
</evidence>
<keyword evidence="6" id="KW-0235">DNA replication</keyword>
<dbReference type="KEGG" id="bgh:BDBG_16478"/>
<dbReference type="InterPro" id="IPR007185">
    <property type="entry name" value="DNA_pol_a/d/e_bsu"/>
</dbReference>
<feature type="region of interest" description="Disordered" evidence="10">
    <location>
        <begin position="586"/>
        <end position="628"/>
    </location>
</feature>
<evidence type="ECO:0000256" key="1">
    <source>
        <dbReference type="ARBA" id="ARBA00004123"/>
    </source>
</evidence>
<dbReference type="Pfam" id="PF18018">
    <property type="entry name" value="DNA_pol_D_N"/>
    <property type="match status" value="1"/>
</dbReference>
<feature type="compositionally biased region" description="Polar residues" evidence="10">
    <location>
        <begin position="942"/>
        <end position="953"/>
    </location>
</feature>
<evidence type="ECO:0000313" key="13">
    <source>
        <dbReference type="Proteomes" id="UP000002038"/>
    </source>
</evidence>
<reference evidence="13" key="1">
    <citation type="journal article" date="2015" name="PLoS Genet.">
        <title>The dynamic genome and transcriptome of the human fungal pathogen Blastomyces and close relative Emmonsia.</title>
        <authorList>
            <person name="Munoz J.F."/>
            <person name="Gauthier G.M."/>
            <person name="Desjardins C.A."/>
            <person name="Gallo J.E."/>
            <person name="Holder J."/>
            <person name="Sullivan T.D."/>
            <person name="Marty A.J."/>
            <person name="Carmen J.C."/>
            <person name="Chen Z."/>
            <person name="Ding L."/>
            <person name="Gujja S."/>
            <person name="Magrini V."/>
            <person name="Misas E."/>
            <person name="Mitreva M."/>
            <person name="Priest M."/>
            <person name="Saif S."/>
            <person name="Whiston E.A."/>
            <person name="Young S."/>
            <person name="Zeng Q."/>
            <person name="Goldman W.E."/>
            <person name="Mardis E.R."/>
            <person name="Taylor J.W."/>
            <person name="McEwen J.G."/>
            <person name="Clay O.K."/>
            <person name="Klein B.S."/>
            <person name="Cuomo C.A."/>
        </authorList>
    </citation>
    <scope>NUCLEOTIDE SEQUENCE [LARGE SCALE GENOMIC DNA]</scope>
    <source>
        <strain evidence="13">SLH14081</strain>
    </source>
</reference>
<dbReference type="Pfam" id="PF04042">
    <property type="entry name" value="DNA_pol_E_B"/>
    <property type="match status" value="1"/>
</dbReference>
<evidence type="ECO:0000313" key="12">
    <source>
        <dbReference type="EMBL" id="OAT05475.1"/>
    </source>
</evidence>
<comment type="subcellular location">
    <subcellularLocation>
        <location evidence="1">Nucleus</location>
    </subcellularLocation>
</comment>
<dbReference type="InterPro" id="IPR040663">
    <property type="entry name" value="DNA_pol_D_N"/>
</dbReference>
<dbReference type="GO" id="GO:0043625">
    <property type="term" value="C:delta DNA polymerase complex"/>
    <property type="evidence" value="ECO:0007669"/>
    <property type="project" value="TreeGrafter"/>
</dbReference>
<dbReference type="FunFam" id="3.60.21.50:FF:000006">
    <property type="entry name" value="DNA polymerase delta subunit 2, putative"/>
    <property type="match status" value="1"/>
</dbReference>
<keyword evidence="8" id="KW-0539">Nucleus</keyword>
<dbReference type="EC" id="2.7.7.7" evidence="3"/>
<dbReference type="SUPFAM" id="SSF56112">
    <property type="entry name" value="Protein kinase-like (PK-like)"/>
    <property type="match status" value="1"/>
</dbReference>
<evidence type="ECO:0000256" key="3">
    <source>
        <dbReference type="ARBA" id="ARBA00012417"/>
    </source>
</evidence>
<dbReference type="GO" id="GO:0003677">
    <property type="term" value="F:DNA binding"/>
    <property type="evidence" value="ECO:0007669"/>
    <property type="project" value="InterPro"/>
</dbReference>
<feature type="compositionally biased region" description="Polar residues" evidence="10">
    <location>
        <begin position="782"/>
        <end position="798"/>
    </location>
</feature>
<comment type="catalytic activity">
    <reaction evidence="9">
        <text>DNA(n) + a 2'-deoxyribonucleoside 5'-triphosphate = DNA(n+1) + diphosphate</text>
        <dbReference type="Rhea" id="RHEA:22508"/>
        <dbReference type="Rhea" id="RHEA-COMP:17339"/>
        <dbReference type="Rhea" id="RHEA-COMP:17340"/>
        <dbReference type="ChEBI" id="CHEBI:33019"/>
        <dbReference type="ChEBI" id="CHEBI:61560"/>
        <dbReference type="ChEBI" id="CHEBI:173112"/>
        <dbReference type="EC" id="2.7.7.7"/>
    </reaction>
</comment>
<evidence type="ECO:0000259" key="11">
    <source>
        <dbReference type="PROSITE" id="PS50011"/>
    </source>
</evidence>
<dbReference type="VEuPathDB" id="FungiDB:BDBG_16478"/>
<dbReference type="STRING" id="559298.A0A179UBT4"/>
<keyword evidence="7" id="KW-0239">DNA-directed DNA polymerase</keyword>
<dbReference type="GO" id="GO:0004672">
    <property type="term" value="F:protein kinase activity"/>
    <property type="evidence" value="ECO:0007669"/>
    <property type="project" value="InterPro"/>
</dbReference>
<dbReference type="Gene3D" id="2.40.50.430">
    <property type="match status" value="1"/>
</dbReference>
<evidence type="ECO:0000256" key="10">
    <source>
        <dbReference type="SAM" id="MobiDB-lite"/>
    </source>
</evidence>
<gene>
    <name evidence="12" type="ORF">BDBG_16478</name>
</gene>
<keyword evidence="4" id="KW-0808">Transferase</keyword>
<feature type="region of interest" description="Disordered" evidence="10">
    <location>
        <begin position="190"/>
        <end position="227"/>
    </location>
</feature>
<dbReference type="Gene3D" id="3.60.21.50">
    <property type="match status" value="1"/>
</dbReference>
<feature type="region of interest" description="Disordered" evidence="10">
    <location>
        <begin position="913"/>
        <end position="965"/>
    </location>
</feature>
<dbReference type="GO" id="GO:0006273">
    <property type="term" value="P:lagging strand elongation"/>
    <property type="evidence" value="ECO:0007669"/>
    <property type="project" value="UniProtKB-ARBA"/>
</dbReference>
<dbReference type="GO" id="GO:0005524">
    <property type="term" value="F:ATP binding"/>
    <property type="evidence" value="ECO:0007669"/>
    <property type="project" value="InterPro"/>
</dbReference>
<dbReference type="PANTHER" id="PTHR10416">
    <property type="entry name" value="DNA POLYMERASE DELTA SUBUNIT 2"/>
    <property type="match status" value="1"/>
</dbReference>
<dbReference type="GO" id="GO:0003887">
    <property type="term" value="F:DNA-directed DNA polymerase activity"/>
    <property type="evidence" value="ECO:0007669"/>
    <property type="project" value="UniProtKB-KW"/>
</dbReference>
<feature type="compositionally biased region" description="Basic and acidic residues" evidence="10">
    <location>
        <begin position="198"/>
        <end position="210"/>
    </location>
</feature>
<keyword evidence="13" id="KW-1185">Reference proteome</keyword>
<dbReference type="InterPro" id="IPR011009">
    <property type="entry name" value="Kinase-like_dom_sf"/>
</dbReference>
<dbReference type="Proteomes" id="UP000002038">
    <property type="component" value="Unassembled WGS sequence"/>
</dbReference>
<dbReference type="PROSITE" id="PS50011">
    <property type="entry name" value="PROTEIN_KINASE_DOM"/>
    <property type="match status" value="1"/>
</dbReference>
<dbReference type="InterPro" id="IPR024826">
    <property type="entry name" value="DNA_pol_delta/II_ssu"/>
</dbReference>
<organism evidence="12 13">
    <name type="scientific">Blastomyces gilchristii (strain SLH14081)</name>
    <name type="common">Blastomyces dermatitidis</name>
    <dbReference type="NCBI Taxonomy" id="559298"/>
    <lineage>
        <taxon>Eukaryota</taxon>
        <taxon>Fungi</taxon>
        <taxon>Dikarya</taxon>
        <taxon>Ascomycota</taxon>
        <taxon>Pezizomycotina</taxon>
        <taxon>Eurotiomycetes</taxon>
        <taxon>Eurotiomycetidae</taxon>
        <taxon>Onygenales</taxon>
        <taxon>Ajellomycetaceae</taxon>
        <taxon>Blastomyces</taxon>
    </lineage>
</organism>
<evidence type="ECO:0000256" key="7">
    <source>
        <dbReference type="ARBA" id="ARBA00022932"/>
    </source>
</evidence>
<accession>A0A179UBT4</accession>
<evidence type="ECO:0000256" key="6">
    <source>
        <dbReference type="ARBA" id="ARBA00022705"/>
    </source>
</evidence>
<dbReference type="GeneID" id="8506582"/>
<protein>
    <recommendedName>
        <fullName evidence="3">DNA-directed DNA polymerase</fullName>
        <ecNumber evidence="3">2.7.7.7</ecNumber>
    </recommendedName>
</protein>
<comment type="similarity">
    <text evidence="2">Belongs to the DNA polymerase delta/II small subunit family.</text>
</comment>
<feature type="compositionally biased region" description="Basic and acidic residues" evidence="10">
    <location>
        <begin position="954"/>
        <end position="965"/>
    </location>
</feature>
<name>A0A179UBT4_BLAGS</name>
<dbReference type="GO" id="GO:0006281">
    <property type="term" value="P:DNA repair"/>
    <property type="evidence" value="ECO:0007669"/>
    <property type="project" value="UniProtKB-ARBA"/>
</dbReference>
<dbReference type="OrthoDB" id="3763at2759"/>
<dbReference type="Gene3D" id="1.10.510.10">
    <property type="entry name" value="Transferase(Phosphotransferase) domain 1"/>
    <property type="match status" value="1"/>
</dbReference>
<dbReference type="FunFam" id="2.40.50.430:FF:000002">
    <property type="entry name" value="DNA polymerase delta subunit"/>
    <property type="match status" value="1"/>
</dbReference>